<sequence length="127" mass="14327">MLIIRILLRLNSHLLLIKANVCVSVGALRGRPLDIQLSNLAQVYFGAWKCTPQVRLDFPALKQYKGYLGTDLVILNRGQMTRMTSGLAPPSPSFRVTLTGRRLVTMYDLARSRPHTRRIFSGIGFRT</sequence>
<evidence type="ECO:0000313" key="3">
    <source>
        <dbReference type="Proteomes" id="UP000499080"/>
    </source>
</evidence>
<gene>
    <name evidence="2" type="ORF">AVEN_91627_1</name>
</gene>
<reference evidence="2 3" key="1">
    <citation type="journal article" date="2019" name="Sci. Rep.">
        <title>Orb-weaving spider Araneus ventricosus genome elucidates the spidroin gene catalogue.</title>
        <authorList>
            <person name="Kono N."/>
            <person name="Nakamura H."/>
            <person name="Ohtoshi R."/>
            <person name="Moran D.A.P."/>
            <person name="Shinohara A."/>
            <person name="Yoshida Y."/>
            <person name="Fujiwara M."/>
            <person name="Mori M."/>
            <person name="Tomita M."/>
            <person name="Arakawa K."/>
        </authorList>
    </citation>
    <scope>NUCLEOTIDE SEQUENCE [LARGE SCALE GENOMIC DNA]</scope>
</reference>
<feature type="signal peptide" evidence="1">
    <location>
        <begin position="1"/>
        <end position="19"/>
    </location>
</feature>
<evidence type="ECO:0000313" key="2">
    <source>
        <dbReference type="EMBL" id="GBO20518.1"/>
    </source>
</evidence>
<name>A0A4Y2V7J1_ARAVE</name>
<dbReference type="AlphaFoldDB" id="A0A4Y2V7J1"/>
<dbReference type="EMBL" id="BGPR01043866">
    <property type="protein sequence ID" value="GBO20518.1"/>
    <property type="molecule type" value="Genomic_DNA"/>
</dbReference>
<comment type="caution">
    <text evidence="2">The sequence shown here is derived from an EMBL/GenBank/DDBJ whole genome shotgun (WGS) entry which is preliminary data.</text>
</comment>
<protein>
    <submittedName>
        <fullName evidence="2">Uncharacterized protein</fullName>
    </submittedName>
</protein>
<feature type="chain" id="PRO_5021277357" evidence="1">
    <location>
        <begin position="20"/>
        <end position="127"/>
    </location>
</feature>
<accession>A0A4Y2V7J1</accession>
<proteinExistence type="predicted"/>
<organism evidence="2 3">
    <name type="scientific">Araneus ventricosus</name>
    <name type="common">Orbweaver spider</name>
    <name type="synonym">Epeira ventricosa</name>
    <dbReference type="NCBI Taxonomy" id="182803"/>
    <lineage>
        <taxon>Eukaryota</taxon>
        <taxon>Metazoa</taxon>
        <taxon>Ecdysozoa</taxon>
        <taxon>Arthropoda</taxon>
        <taxon>Chelicerata</taxon>
        <taxon>Arachnida</taxon>
        <taxon>Araneae</taxon>
        <taxon>Araneomorphae</taxon>
        <taxon>Entelegynae</taxon>
        <taxon>Araneoidea</taxon>
        <taxon>Araneidae</taxon>
        <taxon>Araneus</taxon>
    </lineage>
</organism>
<keyword evidence="1" id="KW-0732">Signal</keyword>
<evidence type="ECO:0000256" key="1">
    <source>
        <dbReference type="SAM" id="SignalP"/>
    </source>
</evidence>
<keyword evidence="3" id="KW-1185">Reference proteome</keyword>
<dbReference type="Proteomes" id="UP000499080">
    <property type="component" value="Unassembled WGS sequence"/>
</dbReference>